<keyword evidence="8" id="KW-0119">Carbohydrate metabolism</keyword>
<dbReference type="SUPFAM" id="SSF51735">
    <property type="entry name" value="NAD(P)-binding Rossmann-fold domains"/>
    <property type="match status" value="1"/>
</dbReference>
<reference evidence="13 14" key="1">
    <citation type="submission" date="2019-09" db="EMBL/GenBank/DDBJ databases">
        <title>Whole genome sequences of isolates from the Mars Exploration Rovers.</title>
        <authorList>
            <person name="Seuylemezian A."/>
            <person name="Vaishampayan P."/>
        </authorList>
    </citation>
    <scope>NUCLEOTIDE SEQUENCE [LARGE SCALE GENOMIC DNA]</scope>
    <source>
        <strain evidence="13 14">MER_TA_151</strain>
    </source>
</reference>
<comment type="pathway">
    <text evidence="3">Carbohydrate metabolism; galactose metabolism.</text>
</comment>
<sequence>MAILVTGGAGYIGSHTCVELLNAGYEIIVADNFSNSKLEVLDCIREITGRNFTFYKADLLDKEALNTIFEENEVKAVIHLAGLKEKFPEKSLWYYHQNLISTLILCEVMESHQVKTLVFSSSAAVYGLSEKVPIDEERLLGATSPYGQTKQMIEEILRDMYESDREWSFVFLRYFQAIGVHKSISIGQELYNLSNKLLSDIFQAEVGKTSELSISLGVDGVMANDYIHVVDVATGHVKALKGALRSKSLQVYNLGTGRGYCDLELVTTFEKVSGRKIPYKIISEYPGDNGVRCVDPTKAKLELGWAAERGMEEMCGDSWRWLVHLSNELKEK</sequence>
<evidence type="ECO:0000256" key="5">
    <source>
        <dbReference type="ARBA" id="ARBA00013189"/>
    </source>
</evidence>
<evidence type="ECO:0000313" key="14">
    <source>
        <dbReference type="Proteomes" id="UP000326671"/>
    </source>
</evidence>
<keyword evidence="14" id="KW-1185">Reference proteome</keyword>
<evidence type="ECO:0000256" key="10">
    <source>
        <dbReference type="ARBA" id="ARBA00031367"/>
    </source>
</evidence>
<dbReference type="AlphaFoldDB" id="A0A5J5I9B0"/>
<dbReference type="NCBIfam" id="TIGR01179">
    <property type="entry name" value="galE"/>
    <property type="match status" value="1"/>
</dbReference>
<comment type="cofactor">
    <cofactor evidence="2">
        <name>NAD(+)</name>
        <dbReference type="ChEBI" id="CHEBI:57540"/>
    </cofactor>
</comment>
<comment type="caution">
    <text evidence="13">The sequence shown here is derived from an EMBL/GenBank/DDBJ whole genome shotgun (WGS) entry which is preliminary data.</text>
</comment>
<evidence type="ECO:0000256" key="3">
    <source>
        <dbReference type="ARBA" id="ARBA00004947"/>
    </source>
</evidence>
<dbReference type="InterPro" id="IPR005886">
    <property type="entry name" value="UDP_G4E"/>
</dbReference>
<evidence type="ECO:0000256" key="2">
    <source>
        <dbReference type="ARBA" id="ARBA00001911"/>
    </source>
</evidence>
<dbReference type="Proteomes" id="UP000326671">
    <property type="component" value="Unassembled WGS sequence"/>
</dbReference>
<dbReference type="GO" id="GO:0006012">
    <property type="term" value="P:galactose metabolic process"/>
    <property type="evidence" value="ECO:0007669"/>
    <property type="project" value="UniProtKB-UniPathway"/>
</dbReference>
<dbReference type="PANTHER" id="PTHR43725">
    <property type="entry name" value="UDP-GLUCOSE 4-EPIMERASE"/>
    <property type="match status" value="1"/>
</dbReference>
<dbReference type="InterPro" id="IPR036291">
    <property type="entry name" value="NAD(P)-bd_dom_sf"/>
</dbReference>
<proteinExistence type="inferred from homology"/>
<evidence type="ECO:0000256" key="11">
    <source>
        <dbReference type="ARBA" id="ARBA00033067"/>
    </source>
</evidence>
<feature type="domain" description="NAD-dependent epimerase/dehydratase" evidence="12">
    <location>
        <begin position="3"/>
        <end position="255"/>
    </location>
</feature>
<dbReference type="GO" id="GO:0003978">
    <property type="term" value="F:UDP-glucose 4-epimerase activity"/>
    <property type="evidence" value="ECO:0007669"/>
    <property type="project" value="UniProtKB-EC"/>
</dbReference>
<evidence type="ECO:0000256" key="4">
    <source>
        <dbReference type="ARBA" id="ARBA00007637"/>
    </source>
</evidence>
<comment type="similarity">
    <text evidence="4">Belongs to the NAD(P)-dependent epimerase/dehydratase family.</text>
</comment>
<evidence type="ECO:0000256" key="1">
    <source>
        <dbReference type="ARBA" id="ARBA00000083"/>
    </source>
</evidence>
<name>A0A5J5I9B0_9BACI</name>
<comment type="catalytic activity">
    <reaction evidence="1">
        <text>UDP-alpha-D-glucose = UDP-alpha-D-galactose</text>
        <dbReference type="Rhea" id="RHEA:22168"/>
        <dbReference type="ChEBI" id="CHEBI:58885"/>
        <dbReference type="ChEBI" id="CHEBI:66914"/>
        <dbReference type="EC" id="5.1.3.2"/>
    </reaction>
</comment>
<evidence type="ECO:0000256" key="8">
    <source>
        <dbReference type="ARBA" id="ARBA00023144"/>
    </source>
</evidence>
<organism evidence="13 14">
    <name type="scientific">Niallia endozanthoxylica</name>
    <dbReference type="NCBI Taxonomy" id="2036016"/>
    <lineage>
        <taxon>Bacteria</taxon>
        <taxon>Bacillati</taxon>
        <taxon>Bacillota</taxon>
        <taxon>Bacilli</taxon>
        <taxon>Bacillales</taxon>
        <taxon>Bacillaceae</taxon>
        <taxon>Niallia</taxon>
    </lineage>
</organism>
<accession>A0A5J5I9B0</accession>
<dbReference type="Pfam" id="PF01370">
    <property type="entry name" value="Epimerase"/>
    <property type="match status" value="1"/>
</dbReference>
<dbReference type="InterPro" id="IPR001509">
    <property type="entry name" value="Epimerase_deHydtase"/>
</dbReference>
<dbReference type="OrthoDB" id="9801785at2"/>
<dbReference type="GO" id="GO:0005829">
    <property type="term" value="C:cytosol"/>
    <property type="evidence" value="ECO:0007669"/>
    <property type="project" value="TreeGrafter"/>
</dbReference>
<evidence type="ECO:0000256" key="6">
    <source>
        <dbReference type="ARBA" id="ARBA00018569"/>
    </source>
</evidence>
<dbReference type="Gene3D" id="3.40.50.720">
    <property type="entry name" value="NAD(P)-binding Rossmann-like Domain"/>
    <property type="match status" value="1"/>
</dbReference>
<dbReference type="EMBL" id="VYKL01000003">
    <property type="protein sequence ID" value="KAA9032425.1"/>
    <property type="molecule type" value="Genomic_DNA"/>
</dbReference>
<dbReference type="UniPathway" id="UPA00214"/>
<dbReference type="EC" id="5.1.3.2" evidence="5"/>
<dbReference type="Gene3D" id="3.90.25.10">
    <property type="entry name" value="UDP-galactose 4-epimerase, domain 1"/>
    <property type="match status" value="1"/>
</dbReference>
<evidence type="ECO:0000256" key="7">
    <source>
        <dbReference type="ARBA" id="ARBA00023027"/>
    </source>
</evidence>
<evidence type="ECO:0000259" key="12">
    <source>
        <dbReference type="Pfam" id="PF01370"/>
    </source>
</evidence>
<keyword evidence="9 13" id="KW-0413">Isomerase</keyword>
<evidence type="ECO:0000313" key="13">
    <source>
        <dbReference type="EMBL" id="KAA9032425.1"/>
    </source>
</evidence>
<keyword evidence="8" id="KW-0299">Galactose metabolism</keyword>
<dbReference type="RefSeq" id="WP_150438029.1">
    <property type="nucleotide sequence ID" value="NZ_VYKL01000003.1"/>
</dbReference>
<keyword evidence="7" id="KW-0520">NAD</keyword>
<evidence type="ECO:0000256" key="9">
    <source>
        <dbReference type="ARBA" id="ARBA00023235"/>
    </source>
</evidence>
<dbReference type="PANTHER" id="PTHR43725:SF47">
    <property type="entry name" value="UDP-GLUCOSE 4-EPIMERASE"/>
    <property type="match status" value="1"/>
</dbReference>
<gene>
    <name evidence="13" type="primary">galE</name>
    <name evidence="13" type="ORF">F4V44_00315</name>
</gene>
<protein>
    <recommendedName>
        <fullName evidence="6">UDP-glucose 4-epimerase</fullName>
        <ecNumber evidence="5">5.1.3.2</ecNumber>
    </recommendedName>
    <alternativeName>
        <fullName evidence="11">Galactowaldenase</fullName>
    </alternativeName>
    <alternativeName>
        <fullName evidence="10">UDP-galactose 4-epimerase</fullName>
    </alternativeName>
</protein>